<keyword evidence="3" id="KW-1185">Reference proteome</keyword>
<sequence>YLLSRFFFPHRLNFVEEENSKLKDEIQNLKKMFQAVHVQPARTLTPTPRSTQPRKSLTPKQLPERADFHLDTVELDHHFFNMINCHLQTSCYELAQCLMKHPIWLLRIIPIRFSRLTNSTAQHCPNSRTNKIDEDYVQYVHATMQQWGISCLNMDWEKHWDGFNQIMSQFFIRVWKWGLSTGCFDLLAQRKASSLDMNDHIFMAIYWCHSKILCCHYKRGQKGEEVLALDQEKNTQRQLLRQVFFFSFLCQIAHNLNIKAFTADSSSLLTKRMPICMMNYTWKKVILSLTPRTQPGAPKKQPLLLTGLKSKDKTGFNSPTQMTNRPNLRRQGLYSPWPSSRFLCAIIPFQAKLCREFSSTGSSNIRHDGRILGPAIFDMMEEFDTILPQLDNSFHVHPPRAHIETIEAQGFRAQNNNTSDGNDGVNLLRITLYWKKNWIPMTVNSSRWKEMRRCFRILHFMFNHAWFLV</sequence>
<reference evidence="2 3" key="1">
    <citation type="submission" date="2015-08" db="EMBL/GenBank/DDBJ databases">
        <title>Next Generation Sequencing and Analysis of the Genome of Puccinia sorghi L Schw, the Causal Agent of Maize Common Rust.</title>
        <authorList>
            <person name="Rochi L."/>
            <person name="Burguener G."/>
            <person name="Darino M."/>
            <person name="Turjanski A."/>
            <person name="Kreff E."/>
            <person name="Dieguez M.J."/>
            <person name="Sacco F."/>
        </authorList>
    </citation>
    <scope>NUCLEOTIDE SEQUENCE [LARGE SCALE GENOMIC DNA]</scope>
    <source>
        <strain evidence="2 3">RO10H11247</strain>
    </source>
</reference>
<feature type="non-terminal residue" evidence="2">
    <location>
        <position position="1"/>
    </location>
</feature>
<name>A0A0L6VJ46_9BASI</name>
<gene>
    <name evidence="2" type="ORF">VP01_149g5</name>
</gene>
<organism evidence="2 3">
    <name type="scientific">Puccinia sorghi</name>
    <dbReference type="NCBI Taxonomy" id="27349"/>
    <lineage>
        <taxon>Eukaryota</taxon>
        <taxon>Fungi</taxon>
        <taxon>Dikarya</taxon>
        <taxon>Basidiomycota</taxon>
        <taxon>Pucciniomycotina</taxon>
        <taxon>Pucciniomycetes</taxon>
        <taxon>Pucciniales</taxon>
        <taxon>Pucciniaceae</taxon>
        <taxon>Puccinia</taxon>
    </lineage>
</organism>
<proteinExistence type="predicted"/>
<dbReference type="EMBL" id="LAVV01005553">
    <property type="protein sequence ID" value="KNZ60796.1"/>
    <property type="molecule type" value="Genomic_DNA"/>
</dbReference>
<dbReference type="VEuPathDB" id="FungiDB:VP01_149g5"/>
<evidence type="ECO:0000313" key="3">
    <source>
        <dbReference type="Proteomes" id="UP000037035"/>
    </source>
</evidence>
<evidence type="ECO:0000256" key="1">
    <source>
        <dbReference type="SAM" id="MobiDB-lite"/>
    </source>
</evidence>
<accession>A0A0L6VJ46</accession>
<comment type="caution">
    <text evidence="2">The sequence shown here is derived from an EMBL/GenBank/DDBJ whole genome shotgun (WGS) entry which is preliminary data.</text>
</comment>
<dbReference type="Proteomes" id="UP000037035">
    <property type="component" value="Unassembled WGS sequence"/>
</dbReference>
<feature type="region of interest" description="Disordered" evidence="1">
    <location>
        <begin position="40"/>
        <end position="61"/>
    </location>
</feature>
<protein>
    <submittedName>
        <fullName evidence="2">Uncharacterized protein</fullName>
    </submittedName>
</protein>
<evidence type="ECO:0000313" key="2">
    <source>
        <dbReference type="EMBL" id="KNZ60796.1"/>
    </source>
</evidence>
<dbReference type="AlphaFoldDB" id="A0A0L6VJ46"/>
<feature type="compositionally biased region" description="Polar residues" evidence="1">
    <location>
        <begin position="42"/>
        <end position="59"/>
    </location>
</feature>